<evidence type="ECO:0000259" key="1">
    <source>
        <dbReference type="Pfam" id="PF13403"/>
    </source>
</evidence>
<reference evidence="2 3" key="1">
    <citation type="submission" date="2020-06" db="EMBL/GenBank/DDBJ databases">
        <title>Synonyms of Asaia species.</title>
        <authorList>
            <person name="Sombolestani A."/>
        </authorList>
    </citation>
    <scope>NUCLEOTIDE SEQUENCE [LARGE SCALE GENOMIC DNA]</scope>
    <source>
        <strain evidence="2 3">LMG 27047</strain>
    </source>
</reference>
<proteinExistence type="predicted"/>
<gene>
    <name evidence="2" type="ORF">HW542_05315</name>
</gene>
<evidence type="ECO:0000313" key="2">
    <source>
        <dbReference type="EMBL" id="NVN46226.1"/>
    </source>
</evidence>
<organism evidence="2 3">
    <name type="scientific">Asaia spathodeae</name>
    <dbReference type="NCBI Taxonomy" id="657016"/>
    <lineage>
        <taxon>Bacteria</taxon>
        <taxon>Pseudomonadati</taxon>
        <taxon>Pseudomonadota</taxon>
        <taxon>Alphaproteobacteria</taxon>
        <taxon>Acetobacterales</taxon>
        <taxon>Acetobacteraceae</taxon>
        <taxon>Asaia</taxon>
    </lineage>
</organism>
<dbReference type="Pfam" id="PF13403">
    <property type="entry name" value="Hint_2"/>
    <property type="match status" value="1"/>
</dbReference>
<keyword evidence="3" id="KW-1185">Reference proteome</keyword>
<dbReference type="EMBL" id="JABXXV010000002">
    <property type="protein sequence ID" value="NVN46226.1"/>
    <property type="molecule type" value="Genomic_DNA"/>
</dbReference>
<protein>
    <submittedName>
        <fullName evidence="2">Hint domain-containing protein</fullName>
    </submittedName>
</protein>
<comment type="caution">
    <text evidence="2">The sequence shown here is derived from an EMBL/GenBank/DDBJ whole genome shotgun (WGS) entry which is preliminary data.</text>
</comment>
<sequence length="645" mass="68252">MGYTLTIICEKYTICLILCDLFVYYKTSGPGNGSFGVEQKERKTMVSVIISAGISNGYHWNGATVTVLNGGALVGGGLINCITTVQAGGYMGGETITGGIANVQPGASMTSCTITGGATVTANGVAISGGTVGPGSTLNCNGATLSGNLVNSGFTNGGVLTGAGTVERIVAGVVTGQTINAGATMVVDGGDINGVFTVQAGGSAVLTGNVGGTINMAAGGYTQITVSGSVMPHTVITGFNGQDSSLSDRVYLAGLTKSQVASVSVGTDKITLTMKTGFSMTLNIQGVGASGYSLLDTSNGLAIVVCYLAGTMIRTPDGSKAVELLKNGDMVLARAGDEDILREVIWTGQGHCSVNSALEDDRAGYPVCIRKGAIDEMIPDRDMHVTADHCLLIDGKFVPVRMLVNESTIFYDRSVTEYTYYHFETREHSIVVADGILSESYLDTGNRYIFDVQSARLHPLSERKTWEHDAAAPLCTTRCEIEPIFRRLVARSGVAAAEVPHTFDPDLCLETDQGNLIKPLRVAGCRHLFQLPVGVNSVVIRSRFSRPCDVYGAFVDDRRALGVLIGQILYFADGNITEIKSHLDLHEMAGWHKREESPCRWTAGDGFLFLPECQLKSDRILTLEVLQAGPYKLDGATEWTRALAG</sequence>
<feature type="domain" description="Hedgehog/Intein (Hint)" evidence="1">
    <location>
        <begin position="305"/>
        <end position="444"/>
    </location>
</feature>
<dbReference type="InterPro" id="IPR028992">
    <property type="entry name" value="Hedgehog/Intein_dom"/>
</dbReference>
<dbReference type="RefSeq" id="WP_267311617.1">
    <property type="nucleotide sequence ID" value="NZ_JABXXV010000002.1"/>
</dbReference>
<dbReference type="InterPro" id="IPR036844">
    <property type="entry name" value="Hint_dom_sf"/>
</dbReference>
<dbReference type="SUPFAM" id="SSF51294">
    <property type="entry name" value="Hedgehog/intein (Hint) domain"/>
    <property type="match status" value="1"/>
</dbReference>
<name>A0ABX2P2S6_9PROT</name>
<evidence type="ECO:0000313" key="3">
    <source>
        <dbReference type="Proteomes" id="UP001516351"/>
    </source>
</evidence>
<dbReference type="Gene3D" id="2.170.16.10">
    <property type="entry name" value="Hedgehog/Intein (Hint) domain"/>
    <property type="match status" value="1"/>
</dbReference>
<dbReference type="Proteomes" id="UP001516351">
    <property type="component" value="Unassembled WGS sequence"/>
</dbReference>
<accession>A0ABX2P2S6</accession>